<dbReference type="Pfam" id="PF17926">
    <property type="entry name" value="TetR_C_21"/>
    <property type="match status" value="1"/>
</dbReference>
<dbReference type="SUPFAM" id="SSF48498">
    <property type="entry name" value="Tetracyclin repressor-like, C-terminal domain"/>
    <property type="match status" value="1"/>
</dbReference>
<gene>
    <name evidence="4" type="ORF">SM436_19850</name>
</gene>
<reference evidence="4 5" key="1">
    <citation type="submission" date="2023-11" db="EMBL/GenBank/DDBJ databases">
        <title>Actinomadura monticuli sp. nov., isolated from volcanic ash.</title>
        <authorList>
            <person name="Lee S.D."/>
            <person name="Yang H."/>
            <person name="Kim I.S."/>
        </authorList>
    </citation>
    <scope>NUCLEOTIDE SEQUENCE [LARGE SCALE GENOMIC DNA]</scope>
    <source>
        <strain evidence="4 5">DSM 45346</strain>
    </source>
</reference>
<dbReference type="InterPro" id="IPR001647">
    <property type="entry name" value="HTH_TetR"/>
</dbReference>
<evidence type="ECO:0000313" key="4">
    <source>
        <dbReference type="EMBL" id="MFA1555948.1"/>
    </source>
</evidence>
<evidence type="ECO:0000313" key="5">
    <source>
        <dbReference type="Proteomes" id="UP001569904"/>
    </source>
</evidence>
<dbReference type="PANTHER" id="PTHR30328">
    <property type="entry name" value="TRANSCRIPTIONAL REPRESSOR"/>
    <property type="match status" value="1"/>
</dbReference>
<dbReference type="EMBL" id="JAXCEH010000013">
    <property type="protein sequence ID" value="MFA1555948.1"/>
    <property type="molecule type" value="Genomic_DNA"/>
</dbReference>
<name>A0ABV4R105_9ACTN</name>
<dbReference type="Pfam" id="PF00440">
    <property type="entry name" value="TetR_N"/>
    <property type="match status" value="1"/>
</dbReference>
<accession>A0ABV4R105</accession>
<dbReference type="InterPro" id="IPR050109">
    <property type="entry name" value="HTH-type_TetR-like_transc_reg"/>
</dbReference>
<dbReference type="InterPro" id="IPR036271">
    <property type="entry name" value="Tet_transcr_reg_TetR-rel_C_sf"/>
</dbReference>
<feature type="DNA-binding region" description="H-T-H motif" evidence="2">
    <location>
        <begin position="33"/>
        <end position="52"/>
    </location>
</feature>
<dbReference type="RefSeq" id="WP_371942663.1">
    <property type="nucleotide sequence ID" value="NZ_JAXCEH010000013.1"/>
</dbReference>
<dbReference type="PANTHER" id="PTHR30328:SF54">
    <property type="entry name" value="HTH-TYPE TRANSCRIPTIONAL REPRESSOR SCO4008"/>
    <property type="match status" value="1"/>
</dbReference>
<dbReference type="PRINTS" id="PR00455">
    <property type="entry name" value="HTHTETR"/>
</dbReference>
<protein>
    <submittedName>
        <fullName evidence="4">TetR family transcriptional regulator</fullName>
    </submittedName>
</protein>
<dbReference type="Proteomes" id="UP001569904">
    <property type="component" value="Unassembled WGS sequence"/>
</dbReference>
<evidence type="ECO:0000259" key="3">
    <source>
        <dbReference type="PROSITE" id="PS50977"/>
    </source>
</evidence>
<comment type="caution">
    <text evidence="4">The sequence shown here is derived from an EMBL/GenBank/DDBJ whole genome shotgun (WGS) entry which is preliminary data.</text>
</comment>
<organism evidence="4 5">
    <name type="scientific">Actinomadura chokoriensis</name>
    <dbReference type="NCBI Taxonomy" id="454156"/>
    <lineage>
        <taxon>Bacteria</taxon>
        <taxon>Bacillati</taxon>
        <taxon>Actinomycetota</taxon>
        <taxon>Actinomycetes</taxon>
        <taxon>Streptosporangiales</taxon>
        <taxon>Thermomonosporaceae</taxon>
        <taxon>Actinomadura</taxon>
    </lineage>
</organism>
<keyword evidence="1 2" id="KW-0238">DNA-binding</keyword>
<proteinExistence type="predicted"/>
<feature type="domain" description="HTH tetR-type" evidence="3">
    <location>
        <begin position="10"/>
        <end position="70"/>
    </location>
</feature>
<sequence>MASTDSRRADSARDRVVAAARDEFARHGIAGARVDRIAKAARTSKERVYAHFRSKEKLYEHVAAAELAAAADAVHLDPADLPAYAGQMFDYFTAHPDRYRFIGWGRLELVPEPSGEPDADALGSYHDAILGKIETIRRAQRAGDLDPTWDPVDIMAVVSQIAHTWLDQAELAAVTRHAAADPTLPARREAVIRAVTAIFPPVRRSQHDGR</sequence>
<evidence type="ECO:0000256" key="2">
    <source>
        <dbReference type="PROSITE-ProRule" id="PRU00335"/>
    </source>
</evidence>
<evidence type="ECO:0000256" key="1">
    <source>
        <dbReference type="ARBA" id="ARBA00023125"/>
    </source>
</evidence>
<dbReference type="Gene3D" id="1.10.357.10">
    <property type="entry name" value="Tetracycline Repressor, domain 2"/>
    <property type="match status" value="1"/>
</dbReference>
<dbReference type="InterPro" id="IPR009057">
    <property type="entry name" value="Homeodomain-like_sf"/>
</dbReference>
<dbReference type="SUPFAM" id="SSF46689">
    <property type="entry name" value="Homeodomain-like"/>
    <property type="match status" value="1"/>
</dbReference>
<keyword evidence="5" id="KW-1185">Reference proteome</keyword>
<dbReference type="InterPro" id="IPR041467">
    <property type="entry name" value="Sco4008_C"/>
</dbReference>
<dbReference type="PROSITE" id="PS50977">
    <property type="entry name" value="HTH_TETR_2"/>
    <property type="match status" value="1"/>
</dbReference>